<name>A0A4D7WDZ9_NEISU</name>
<dbReference type="Gene3D" id="1.10.1660.10">
    <property type="match status" value="1"/>
</dbReference>
<reference evidence="1" key="1">
    <citation type="submission" date="2021-04" db="EMBL/GenBank/DDBJ databases">
        <title>Characterizing Neisseria spp. as novel respiratory pathobionts in bronchiectasis.</title>
        <authorList>
            <person name="Li L."/>
            <person name="Mac Aogain M."/>
            <person name="Xu T."/>
            <person name="Jaggi T.K."/>
            <person name="Chan L.Y."/>
            <person name="Keir H.R."/>
            <person name="Dicker A.J."/>
            <person name="Qu J."/>
            <person name="Liu Y."/>
            <person name="Chen H.S."/>
            <person name="Koh M.S."/>
            <person name="Ong T.H."/>
            <person name="Lim A.Y.H."/>
            <person name="Abisheganaden J."/>
            <person name="Low T.B."/>
            <person name="Oliver B.G."/>
            <person name="Tan N.S."/>
            <person name="Fang M."/>
            <person name="Chalmers J.D."/>
            <person name="Chotirmall S.H."/>
        </authorList>
    </citation>
    <scope>NUCLEOTIDE SEQUENCE</scope>
    <source>
        <strain evidence="1">CG0073</strain>
    </source>
</reference>
<proteinExistence type="predicted"/>
<organism evidence="1 2">
    <name type="scientific">Neisseria subflava</name>
    <dbReference type="NCBI Taxonomy" id="28449"/>
    <lineage>
        <taxon>Bacteria</taxon>
        <taxon>Pseudomonadati</taxon>
        <taxon>Pseudomonadota</taxon>
        <taxon>Betaproteobacteria</taxon>
        <taxon>Neisseriales</taxon>
        <taxon>Neisseriaceae</taxon>
        <taxon>Neisseria</taxon>
    </lineage>
</organism>
<protein>
    <submittedName>
        <fullName evidence="1">MerR family transcriptional regulator</fullName>
    </submittedName>
</protein>
<dbReference type="RefSeq" id="WP_003685006.1">
    <property type="nucleotide sequence ID" value="NZ_CAUJPS010000016.1"/>
</dbReference>
<gene>
    <name evidence="1" type="ORF">KCG53_00725</name>
</gene>
<dbReference type="Pfam" id="PF13591">
    <property type="entry name" value="MerR_2"/>
    <property type="match status" value="1"/>
</dbReference>
<accession>A0A4D7WDZ9</accession>
<evidence type="ECO:0000313" key="2">
    <source>
        <dbReference type="Proteomes" id="UP001057336"/>
    </source>
</evidence>
<dbReference type="GeneID" id="49949933"/>
<dbReference type="EMBL" id="CP073118">
    <property type="protein sequence ID" value="UTG75717.1"/>
    <property type="molecule type" value="Genomic_DNA"/>
</dbReference>
<dbReference type="AlphaFoldDB" id="A0A4D7WDZ9"/>
<evidence type="ECO:0000313" key="1">
    <source>
        <dbReference type="EMBL" id="UTG75717.1"/>
    </source>
</evidence>
<sequence>MIQSSDITLTFEEIVAASRCRRDWLLELIAEDIISIDGAPEKSTFSGFHLARIRRAQRLSRDFEAGIPALGLIMRLLDEVEELRKIQRPLVLLEEE</sequence>
<dbReference type="Proteomes" id="UP001057336">
    <property type="component" value="Chromosome"/>
</dbReference>